<accession>A0ABU6QGA0</accession>
<sequence>MLGGGAMPVTLGFISSLFLLYRFRRTLFTSCSISFCFRPLPFSKVRLGAQDLLFSDDKRLDKYELCNQT</sequence>
<keyword evidence="1" id="KW-0812">Transmembrane</keyword>
<dbReference type="Proteomes" id="UP001341840">
    <property type="component" value="Unassembled WGS sequence"/>
</dbReference>
<evidence type="ECO:0000313" key="3">
    <source>
        <dbReference type="Proteomes" id="UP001341840"/>
    </source>
</evidence>
<keyword evidence="3" id="KW-1185">Reference proteome</keyword>
<protein>
    <recommendedName>
        <fullName evidence="4">Secreted protein</fullName>
    </recommendedName>
</protein>
<evidence type="ECO:0000256" key="1">
    <source>
        <dbReference type="SAM" id="Phobius"/>
    </source>
</evidence>
<keyword evidence="1" id="KW-0472">Membrane</keyword>
<name>A0ABU6QGA0_9FABA</name>
<feature type="transmembrane region" description="Helical" evidence="1">
    <location>
        <begin position="6"/>
        <end position="23"/>
    </location>
</feature>
<comment type="caution">
    <text evidence="2">The sequence shown here is derived from an EMBL/GenBank/DDBJ whole genome shotgun (WGS) entry which is preliminary data.</text>
</comment>
<dbReference type="EMBL" id="JASCZI010000272">
    <property type="protein sequence ID" value="MED6110670.1"/>
    <property type="molecule type" value="Genomic_DNA"/>
</dbReference>
<organism evidence="2 3">
    <name type="scientific">Stylosanthes scabra</name>
    <dbReference type="NCBI Taxonomy" id="79078"/>
    <lineage>
        <taxon>Eukaryota</taxon>
        <taxon>Viridiplantae</taxon>
        <taxon>Streptophyta</taxon>
        <taxon>Embryophyta</taxon>
        <taxon>Tracheophyta</taxon>
        <taxon>Spermatophyta</taxon>
        <taxon>Magnoliopsida</taxon>
        <taxon>eudicotyledons</taxon>
        <taxon>Gunneridae</taxon>
        <taxon>Pentapetalae</taxon>
        <taxon>rosids</taxon>
        <taxon>fabids</taxon>
        <taxon>Fabales</taxon>
        <taxon>Fabaceae</taxon>
        <taxon>Papilionoideae</taxon>
        <taxon>50 kb inversion clade</taxon>
        <taxon>dalbergioids sensu lato</taxon>
        <taxon>Dalbergieae</taxon>
        <taxon>Pterocarpus clade</taxon>
        <taxon>Stylosanthes</taxon>
    </lineage>
</organism>
<evidence type="ECO:0000313" key="2">
    <source>
        <dbReference type="EMBL" id="MED6110670.1"/>
    </source>
</evidence>
<keyword evidence="1" id="KW-1133">Transmembrane helix</keyword>
<gene>
    <name evidence="2" type="ORF">PIB30_045019</name>
</gene>
<reference evidence="2 3" key="1">
    <citation type="journal article" date="2023" name="Plants (Basel)">
        <title>Bridging the Gap: Combining Genomics and Transcriptomics Approaches to Understand Stylosanthes scabra, an Orphan Legume from the Brazilian Caatinga.</title>
        <authorList>
            <person name="Ferreira-Neto J.R.C."/>
            <person name="da Silva M.D."/>
            <person name="Binneck E."/>
            <person name="de Melo N.F."/>
            <person name="da Silva R.H."/>
            <person name="de Melo A.L.T.M."/>
            <person name="Pandolfi V."/>
            <person name="Bustamante F.O."/>
            <person name="Brasileiro-Vidal A.C."/>
            <person name="Benko-Iseppon A.M."/>
        </authorList>
    </citation>
    <scope>NUCLEOTIDE SEQUENCE [LARGE SCALE GENOMIC DNA]</scope>
    <source>
        <tissue evidence="2">Leaves</tissue>
    </source>
</reference>
<proteinExistence type="predicted"/>
<evidence type="ECO:0008006" key="4">
    <source>
        <dbReference type="Google" id="ProtNLM"/>
    </source>
</evidence>